<keyword evidence="2" id="KW-1003">Cell membrane</keyword>
<gene>
    <name evidence="7" type="ORF">QBE51_09780</name>
</gene>
<sequence>MWIICKRELKGYFYSPQAYILMGFFLLLTGFLFSDFVIRGNSPNIQYAMSSWPMIFLFIAPMLTMKLFTEEKKNGTEKLIFSSPISVEKVVLGKFFSACLVYLIALGLTLIHVIIVAIIGKPDMGIIFSSYLGNILLGFAFLSVGVFASSLTENQIIAGIISFGLLLFFWLVDLLQSMFSGTSKEFIKVLSLFEPYAPFQSGIVSLSGIIYYLSFTGVFLFLTIKVIKSRWLQ</sequence>
<evidence type="ECO:0000256" key="3">
    <source>
        <dbReference type="ARBA" id="ARBA00022692"/>
    </source>
</evidence>
<keyword evidence="8" id="KW-1185">Reference proteome</keyword>
<evidence type="ECO:0000256" key="5">
    <source>
        <dbReference type="ARBA" id="ARBA00023136"/>
    </source>
</evidence>
<dbReference type="PANTHER" id="PTHR30294">
    <property type="entry name" value="MEMBRANE COMPONENT OF ABC TRANSPORTER YHHJ-RELATED"/>
    <property type="match status" value="1"/>
</dbReference>
<dbReference type="PANTHER" id="PTHR30294:SF29">
    <property type="entry name" value="MULTIDRUG ABC TRANSPORTER PERMEASE YBHS-RELATED"/>
    <property type="match status" value="1"/>
</dbReference>
<evidence type="ECO:0000313" key="7">
    <source>
        <dbReference type="EMBL" id="WZL69090.1"/>
    </source>
</evidence>
<dbReference type="EMBL" id="CP121687">
    <property type="protein sequence ID" value="WZL69090.1"/>
    <property type="molecule type" value="Genomic_DNA"/>
</dbReference>
<evidence type="ECO:0000256" key="4">
    <source>
        <dbReference type="ARBA" id="ARBA00022989"/>
    </source>
</evidence>
<dbReference type="RefSeq" id="WP_341876093.1">
    <property type="nucleotide sequence ID" value="NZ_CP121687.1"/>
</dbReference>
<feature type="transmembrane region" description="Helical" evidence="6">
    <location>
        <begin position="156"/>
        <end position="179"/>
    </location>
</feature>
<evidence type="ECO:0000256" key="2">
    <source>
        <dbReference type="ARBA" id="ARBA00022475"/>
    </source>
</evidence>
<comment type="subcellular location">
    <subcellularLocation>
        <location evidence="1">Cell membrane</location>
        <topology evidence="1">Multi-pass membrane protein</topology>
    </subcellularLocation>
</comment>
<dbReference type="Proteomes" id="UP001486565">
    <property type="component" value="Chromosome"/>
</dbReference>
<feature type="transmembrane region" description="Helical" evidence="6">
    <location>
        <begin position="12"/>
        <end position="33"/>
    </location>
</feature>
<dbReference type="Pfam" id="PF12679">
    <property type="entry name" value="ABC2_membrane_2"/>
    <property type="match status" value="1"/>
</dbReference>
<feature type="transmembrane region" description="Helical" evidence="6">
    <location>
        <begin position="45"/>
        <end position="63"/>
    </location>
</feature>
<name>A0ABZ2Y2G4_9FIRM</name>
<evidence type="ECO:0000313" key="8">
    <source>
        <dbReference type="Proteomes" id="UP001486565"/>
    </source>
</evidence>
<reference evidence="7 8" key="1">
    <citation type="submission" date="2023-03" db="EMBL/GenBank/DDBJ databases">
        <title>Novel Species.</title>
        <authorList>
            <person name="Ma S."/>
        </authorList>
    </citation>
    <scope>NUCLEOTIDE SEQUENCE [LARGE SCALE GENOMIC DNA]</scope>
    <source>
        <strain evidence="7 8">LIND6LT2</strain>
    </source>
</reference>
<evidence type="ECO:0000256" key="6">
    <source>
        <dbReference type="SAM" id="Phobius"/>
    </source>
</evidence>
<evidence type="ECO:0000256" key="1">
    <source>
        <dbReference type="ARBA" id="ARBA00004651"/>
    </source>
</evidence>
<feature type="transmembrane region" description="Helical" evidence="6">
    <location>
        <begin position="199"/>
        <end position="224"/>
    </location>
</feature>
<keyword evidence="4 6" id="KW-1133">Transmembrane helix</keyword>
<protein>
    <submittedName>
        <fullName evidence="7">ABC transporter permease</fullName>
    </submittedName>
</protein>
<feature type="transmembrane region" description="Helical" evidence="6">
    <location>
        <begin position="95"/>
        <end position="120"/>
    </location>
</feature>
<organism evidence="7 8">
    <name type="scientific">Defluviitalea saccharophila</name>
    <dbReference type="NCBI Taxonomy" id="879970"/>
    <lineage>
        <taxon>Bacteria</taxon>
        <taxon>Bacillati</taxon>
        <taxon>Bacillota</taxon>
        <taxon>Clostridia</taxon>
        <taxon>Lachnospirales</taxon>
        <taxon>Defluviitaleaceae</taxon>
        <taxon>Defluviitalea</taxon>
    </lineage>
</organism>
<proteinExistence type="predicted"/>
<feature type="transmembrane region" description="Helical" evidence="6">
    <location>
        <begin position="126"/>
        <end position="149"/>
    </location>
</feature>
<keyword evidence="5 6" id="KW-0472">Membrane</keyword>
<dbReference type="InterPro" id="IPR051449">
    <property type="entry name" value="ABC-2_transporter_component"/>
</dbReference>
<accession>A0ABZ2Y2G4</accession>
<keyword evidence="3 6" id="KW-0812">Transmembrane</keyword>